<evidence type="ECO:0000256" key="4">
    <source>
        <dbReference type="SAM" id="MobiDB-lite"/>
    </source>
</evidence>
<feature type="non-terminal residue" evidence="6">
    <location>
        <position position="691"/>
    </location>
</feature>
<evidence type="ECO:0000313" key="7">
    <source>
        <dbReference type="Proteomes" id="UP000789901"/>
    </source>
</evidence>
<dbReference type="SUPFAM" id="SSF57850">
    <property type="entry name" value="RING/U-box"/>
    <property type="match status" value="1"/>
</dbReference>
<dbReference type="Gene3D" id="3.30.40.10">
    <property type="entry name" value="Zinc/RING finger domain, C3HC4 (zinc finger)"/>
    <property type="match status" value="1"/>
</dbReference>
<feature type="region of interest" description="Disordered" evidence="4">
    <location>
        <begin position="70"/>
        <end position="98"/>
    </location>
</feature>
<feature type="domain" description="Crinkler effector protein N-terminal" evidence="5">
    <location>
        <begin position="362"/>
        <end position="457"/>
    </location>
</feature>
<dbReference type="InterPro" id="IPR013083">
    <property type="entry name" value="Znf_RING/FYVE/PHD"/>
</dbReference>
<gene>
    <name evidence="6" type="ORF">GMARGA_LOCUS28765</name>
</gene>
<comment type="caution">
    <text evidence="6">The sequence shown here is derived from an EMBL/GenBank/DDBJ whole genome shotgun (WGS) entry which is preliminary data.</text>
</comment>
<feature type="non-terminal residue" evidence="6">
    <location>
        <position position="1"/>
    </location>
</feature>
<evidence type="ECO:0000259" key="5">
    <source>
        <dbReference type="Pfam" id="PF20147"/>
    </source>
</evidence>
<dbReference type="EMBL" id="CAJVQB010037376">
    <property type="protein sequence ID" value="CAG8825143.1"/>
    <property type="molecule type" value="Genomic_DNA"/>
</dbReference>
<reference evidence="6 7" key="1">
    <citation type="submission" date="2021-06" db="EMBL/GenBank/DDBJ databases">
        <authorList>
            <person name="Kallberg Y."/>
            <person name="Tangrot J."/>
            <person name="Rosling A."/>
        </authorList>
    </citation>
    <scope>NUCLEOTIDE SEQUENCE [LARGE SCALE GENOMIC DNA]</scope>
    <source>
        <strain evidence="6 7">120-4 pot B 10/14</strain>
    </source>
</reference>
<evidence type="ECO:0000256" key="2">
    <source>
        <dbReference type="ARBA" id="ARBA00004613"/>
    </source>
</evidence>
<keyword evidence="3" id="KW-0964">Secreted</keyword>
<dbReference type="InterPro" id="IPR045379">
    <property type="entry name" value="Crinkler_N"/>
</dbReference>
<evidence type="ECO:0000313" key="6">
    <source>
        <dbReference type="EMBL" id="CAG8825143.1"/>
    </source>
</evidence>
<proteinExistence type="predicted"/>
<dbReference type="CDD" id="cd16448">
    <property type="entry name" value="RING-H2"/>
    <property type="match status" value="1"/>
</dbReference>
<protein>
    <submittedName>
        <fullName evidence="6">20910_t:CDS:1</fullName>
    </submittedName>
</protein>
<sequence length="691" mass="77806">SSAIHKDGMDRTHIVALAKNILHFTSTLAMHISIPDKCLEKYLVNGEARCPNKDCNRNIETFLSPKLFKRSQDKPTTSTAEDIATKQVDSENPTPIGEDADAIYMNELGLLGREDLLSKTAEVAKETSDQATSSIEIVSTTPGNSEKLDDLISKITSSQIQLPICEKYSEEISLEFTKPTIFLLCKHVVHYDCIKDSHKMCPTCPSSETMSEVVSFANTDLNDVQKKHTRKLSIEKSSSKKVKKTGGKKVSSTIKQLIEELLTDIPDGGRSLEETSYPTNTGGVFWKLSNRIDSAESKNEDASHGARALVKSEVRKEIPKAKFSDDALKKRIERARKMFKIFNTIGKEKIARVKSILPGENPYDNAFAVEIDTTKLVSFFRDAIKEKIDNNVRAKDLKLWKVDISLEEENKKFELVNTKINVNIEEELEGVELKPLSKISKHFPFQPADEHIHIIIQRPVETKEVHCTATYRHGTKDEHIIINHESGKECIRLVDDEDLASQQPFSSWKFDKMKTLFGLKADDYNELPTFVGVASIYGGEIKVYPQYEISGSHGKGPVDWAIKIGNIIITITKVKREDINQGIAQNAIQTSIQRNPKKRSYNMAYLHEDVMYGIVSTAMDWVIIKLASSNSENNNSEGRVEVLLSSLSPSLLPINKAILTHNDLVEPIKDLFEQIKWVFDSQIESQKLLKR</sequence>
<evidence type="ECO:0000256" key="3">
    <source>
        <dbReference type="ARBA" id="ARBA00022525"/>
    </source>
</evidence>
<keyword evidence="7" id="KW-1185">Reference proteome</keyword>
<organism evidence="6 7">
    <name type="scientific">Gigaspora margarita</name>
    <dbReference type="NCBI Taxonomy" id="4874"/>
    <lineage>
        <taxon>Eukaryota</taxon>
        <taxon>Fungi</taxon>
        <taxon>Fungi incertae sedis</taxon>
        <taxon>Mucoromycota</taxon>
        <taxon>Glomeromycotina</taxon>
        <taxon>Glomeromycetes</taxon>
        <taxon>Diversisporales</taxon>
        <taxon>Gigasporaceae</taxon>
        <taxon>Gigaspora</taxon>
    </lineage>
</organism>
<name>A0ABN7WBD2_GIGMA</name>
<dbReference type="Proteomes" id="UP000789901">
    <property type="component" value="Unassembled WGS sequence"/>
</dbReference>
<accession>A0ABN7WBD2</accession>
<evidence type="ECO:0000256" key="1">
    <source>
        <dbReference type="ARBA" id="ARBA00004340"/>
    </source>
</evidence>
<dbReference type="Pfam" id="PF20147">
    <property type="entry name" value="Crinkler"/>
    <property type="match status" value="1"/>
</dbReference>
<comment type="subcellular location">
    <subcellularLocation>
        <location evidence="1">Host cell</location>
    </subcellularLocation>
    <subcellularLocation>
        <location evidence="2">Secreted</location>
    </subcellularLocation>
</comment>